<feature type="compositionally biased region" description="Polar residues" evidence="1">
    <location>
        <begin position="72"/>
        <end position="86"/>
    </location>
</feature>
<dbReference type="Proteomes" id="UP000199024">
    <property type="component" value="Unassembled WGS sequence"/>
</dbReference>
<gene>
    <name evidence="3" type="ORF">SAMN05421771_3716</name>
</gene>
<dbReference type="AlphaFoldDB" id="A0A1I6MYF3"/>
<sequence length="212" mass="22372">MLDSTPAVVFVLMLIAPCAIALWGDKKKKAKQHAELEGRTARKAIATPKSDSVPVFASPESAPPPVIPVARTQPSARPQTSRNYTQGRDPYELTARLYAQPTSSFVETYAESVSEQDPAEALLAQAAAAKARAVALAEAARAAQAKAQAAAEAADHAAHAAAVAHKAAQTERDLQAQITMQEQARTASGEHILPATHPSLDFPRSGKPRRAA</sequence>
<feature type="region of interest" description="Disordered" evidence="1">
    <location>
        <begin position="179"/>
        <end position="212"/>
    </location>
</feature>
<evidence type="ECO:0000313" key="3">
    <source>
        <dbReference type="EMBL" id="SFS20598.1"/>
    </source>
</evidence>
<dbReference type="EMBL" id="FOZL01000002">
    <property type="protein sequence ID" value="SFS20598.1"/>
    <property type="molecule type" value="Genomic_DNA"/>
</dbReference>
<proteinExistence type="predicted"/>
<feature type="region of interest" description="Disordered" evidence="1">
    <location>
        <begin position="41"/>
        <end position="86"/>
    </location>
</feature>
<keyword evidence="4" id="KW-1185">Reference proteome</keyword>
<evidence type="ECO:0000313" key="4">
    <source>
        <dbReference type="Proteomes" id="UP000199024"/>
    </source>
</evidence>
<organism evidence="3 4">
    <name type="scientific">Granulicella pectinivorans</name>
    <dbReference type="NCBI Taxonomy" id="474950"/>
    <lineage>
        <taxon>Bacteria</taxon>
        <taxon>Pseudomonadati</taxon>
        <taxon>Acidobacteriota</taxon>
        <taxon>Terriglobia</taxon>
        <taxon>Terriglobales</taxon>
        <taxon>Acidobacteriaceae</taxon>
        <taxon>Granulicella</taxon>
    </lineage>
</organism>
<keyword evidence="2" id="KW-0812">Transmembrane</keyword>
<dbReference type="RefSeq" id="WP_141224006.1">
    <property type="nucleotide sequence ID" value="NZ_FOZL01000002.1"/>
</dbReference>
<feature type="transmembrane region" description="Helical" evidence="2">
    <location>
        <begin position="6"/>
        <end position="24"/>
    </location>
</feature>
<keyword evidence="2" id="KW-1133">Transmembrane helix</keyword>
<protein>
    <submittedName>
        <fullName evidence="3">Uncharacterized protein</fullName>
    </submittedName>
</protein>
<accession>A0A1I6MYF3</accession>
<evidence type="ECO:0000256" key="2">
    <source>
        <dbReference type="SAM" id="Phobius"/>
    </source>
</evidence>
<name>A0A1I6MYF3_9BACT</name>
<reference evidence="3 4" key="1">
    <citation type="submission" date="2016-10" db="EMBL/GenBank/DDBJ databases">
        <authorList>
            <person name="de Groot N.N."/>
        </authorList>
    </citation>
    <scope>NUCLEOTIDE SEQUENCE [LARGE SCALE GENOMIC DNA]</scope>
    <source>
        <strain evidence="3 4">DSM 21001</strain>
    </source>
</reference>
<keyword evidence="2" id="KW-0472">Membrane</keyword>
<evidence type="ECO:0000256" key="1">
    <source>
        <dbReference type="SAM" id="MobiDB-lite"/>
    </source>
</evidence>